<evidence type="ECO:0000256" key="3">
    <source>
        <dbReference type="PROSITE-ProRule" id="PRU00117"/>
    </source>
</evidence>
<protein>
    <recommendedName>
        <fullName evidence="7">KH domain-containing protein</fullName>
    </recommendedName>
</protein>
<evidence type="ECO:0000313" key="5">
    <source>
        <dbReference type="EMBL" id="ASC70643.1"/>
    </source>
</evidence>
<accession>A0A1Z3HK22</accession>
<feature type="region of interest" description="Disordered" evidence="4">
    <location>
        <begin position="1"/>
        <end position="20"/>
    </location>
</feature>
<keyword evidence="2 3" id="KW-0694">RNA-binding</keyword>
<feature type="region of interest" description="Disordered" evidence="4">
    <location>
        <begin position="102"/>
        <end position="135"/>
    </location>
</feature>
<dbReference type="GO" id="GO:0003723">
    <property type="term" value="F:RNA binding"/>
    <property type="evidence" value="ECO:0007669"/>
    <property type="project" value="UniProtKB-UniRule"/>
</dbReference>
<dbReference type="PANTHER" id="PTHR34654">
    <property type="entry name" value="UPF0109 PROTEIN SCO5592"/>
    <property type="match status" value="1"/>
</dbReference>
<dbReference type="Proteomes" id="UP000191901">
    <property type="component" value="Chromosome"/>
</dbReference>
<evidence type="ECO:0008006" key="7">
    <source>
        <dbReference type="Google" id="ProtNLM"/>
    </source>
</evidence>
<evidence type="ECO:0000256" key="4">
    <source>
        <dbReference type="SAM" id="MobiDB-lite"/>
    </source>
</evidence>
<name>A0A1Z3HK22_9CYAN</name>
<proteinExistence type="predicted"/>
<dbReference type="PROSITE" id="PS50084">
    <property type="entry name" value="KH_TYPE_1"/>
    <property type="match status" value="1"/>
</dbReference>
<dbReference type="OrthoDB" id="511849at2"/>
<dbReference type="PANTHER" id="PTHR34654:SF1">
    <property type="entry name" value="RNA-BINDING PROTEIN KHPA"/>
    <property type="match status" value="1"/>
</dbReference>
<sequence length="135" mass="15048">MSSNSFVPNPDEASLSDQVTGDIEPNFDGLVRFLIGPFLESPGALSVDCEYSANHSRLLIRVAFESEDRGRVFGRGGRNIQAIRSVIMATAKRVNLQAHLDVYGEPQHHESSSDQREASSRRRPRRRPPRSKSAE</sequence>
<dbReference type="Pfam" id="PF13083">
    <property type="entry name" value="KH_KhpA-B"/>
    <property type="match status" value="1"/>
</dbReference>
<reference evidence="5 6" key="1">
    <citation type="journal article" date="2016" name="Biochim. Biophys. Acta">
        <title>Characterization of red-shifted phycobilisomes isolated from the chlorophyll f-containing cyanobacterium Halomicronema hongdechloris.</title>
        <authorList>
            <person name="Li Y."/>
            <person name="Lin Y."/>
            <person name="Garvey C.J."/>
            <person name="Birch D."/>
            <person name="Corkery R.W."/>
            <person name="Loughlin P.C."/>
            <person name="Scheer H."/>
            <person name="Willows R.D."/>
            <person name="Chen M."/>
        </authorList>
    </citation>
    <scope>NUCLEOTIDE SEQUENCE [LARGE SCALE GENOMIC DNA]</scope>
    <source>
        <strain evidence="5 6">C2206</strain>
    </source>
</reference>
<feature type="compositionally biased region" description="Basic residues" evidence="4">
    <location>
        <begin position="121"/>
        <end position="135"/>
    </location>
</feature>
<organism evidence="5 6">
    <name type="scientific">Halomicronema hongdechloris C2206</name>
    <dbReference type="NCBI Taxonomy" id="1641165"/>
    <lineage>
        <taxon>Bacteria</taxon>
        <taxon>Bacillati</taxon>
        <taxon>Cyanobacteriota</taxon>
        <taxon>Cyanophyceae</taxon>
        <taxon>Nodosilineales</taxon>
        <taxon>Nodosilineaceae</taxon>
        <taxon>Halomicronema</taxon>
    </lineage>
</organism>
<gene>
    <name evidence="5" type="ORF">XM38_015830</name>
</gene>
<dbReference type="InterPro" id="IPR020627">
    <property type="entry name" value="KhpA"/>
</dbReference>
<keyword evidence="1" id="KW-0963">Cytoplasm</keyword>
<dbReference type="AlphaFoldDB" id="A0A1Z3HK22"/>
<dbReference type="RefSeq" id="WP_080808153.1">
    <property type="nucleotide sequence ID" value="NZ_CP021983.2"/>
</dbReference>
<keyword evidence="6" id="KW-1185">Reference proteome</keyword>
<dbReference type="STRING" id="1641165.XM38_09485"/>
<feature type="compositionally biased region" description="Basic and acidic residues" evidence="4">
    <location>
        <begin position="106"/>
        <end position="120"/>
    </location>
</feature>
<evidence type="ECO:0000256" key="1">
    <source>
        <dbReference type="ARBA" id="ARBA00022490"/>
    </source>
</evidence>
<evidence type="ECO:0000256" key="2">
    <source>
        <dbReference type="ARBA" id="ARBA00022884"/>
    </source>
</evidence>
<evidence type="ECO:0000313" key="6">
    <source>
        <dbReference type="Proteomes" id="UP000191901"/>
    </source>
</evidence>
<dbReference type="EMBL" id="CP021983">
    <property type="protein sequence ID" value="ASC70643.1"/>
    <property type="molecule type" value="Genomic_DNA"/>
</dbReference>
<dbReference type="KEGG" id="hhg:XM38_015830"/>